<dbReference type="Gramene" id="TVU31587">
    <property type="protein sequence ID" value="TVU31587"/>
    <property type="gene ID" value="EJB05_23277"/>
</dbReference>
<evidence type="ECO:0000313" key="1">
    <source>
        <dbReference type="EMBL" id="TVU31587.1"/>
    </source>
</evidence>
<feature type="non-terminal residue" evidence="1">
    <location>
        <position position="1"/>
    </location>
</feature>
<evidence type="ECO:0008006" key="3">
    <source>
        <dbReference type="Google" id="ProtNLM"/>
    </source>
</evidence>
<keyword evidence="2" id="KW-1185">Reference proteome</keyword>
<dbReference type="PANTHER" id="PTHR36766:SF63">
    <property type="entry name" value="NB-ARC DOMAIN-CONTAINING PROTEIN"/>
    <property type="match status" value="1"/>
</dbReference>
<comment type="caution">
    <text evidence="1">The sequence shown here is derived from an EMBL/GenBank/DDBJ whole genome shotgun (WGS) entry which is preliminary data.</text>
</comment>
<dbReference type="InterPro" id="IPR032675">
    <property type="entry name" value="LRR_dom_sf"/>
</dbReference>
<accession>A0A5J9V819</accession>
<dbReference type="PANTHER" id="PTHR36766">
    <property type="entry name" value="PLANT BROAD-SPECTRUM MILDEW RESISTANCE PROTEIN RPW8"/>
    <property type="match status" value="1"/>
</dbReference>
<dbReference type="Gene3D" id="3.80.10.10">
    <property type="entry name" value="Ribonuclease Inhibitor"/>
    <property type="match status" value="2"/>
</dbReference>
<sequence>MLRHMQCLDELSIEDCPEIKSLSIHHPPEHVEESGRLASSSDCQAVAQTWLTQDELLLHIPLNVLSTLKKLRMQSCPGVELCGNKEGFGGFTSLTELEISDCPMLLPSANERFSLPPSIPLLVIGHAPKKLQPYFPDNQTSLKKLLVWRSPNLKSLHLHSCTALEELEIRGHGQLAVLEGLQHLSSFRGLWITMNSDMCAAWVRKCLERESGSGLNHVLPPSLEKLVIRDLREEVVPYLLVQLPSLSKLKIRDSPKLTSLQLGFLGNLTELAVCNCLTLVDLPDVLHNLHSLKKIVLQNNPCLSRLPEKGLPPSLKELIIDDSCSLELKEQCRLLETGTLRVTFEQLSVAGQSVGSIPSLPSC</sequence>
<dbReference type="Proteomes" id="UP000324897">
    <property type="component" value="Chromosome 1"/>
</dbReference>
<organism evidence="1 2">
    <name type="scientific">Eragrostis curvula</name>
    <name type="common">weeping love grass</name>
    <dbReference type="NCBI Taxonomy" id="38414"/>
    <lineage>
        <taxon>Eukaryota</taxon>
        <taxon>Viridiplantae</taxon>
        <taxon>Streptophyta</taxon>
        <taxon>Embryophyta</taxon>
        <taxon>Tracheophyta</taxon>
        <taxon>Spermatophyta</taxon>
        <taxon>Magnoliopsida</taxon>
        <taxon>Liliopsida</taxon>
        <taxon>Poales</taxon>
        <taxon>Poaceae</taxon>
        <taxon>PACMAD clade</taxon>
        <taxon>Chloridoideae</taxon>
        <taxon>Eragrostideae</taxon>
        <taxon>Eragrostidinae</taxon>
        <taxon>Eragrostis</taxon>
    </lineage>
</organism>
<dbReference type="OrthoDB" id="603156at2759"/>
<evidence type="ECO:0000313" key="2">
    <source>
        <dbReference type="Proteomes" id="UP000324897"/>
    </source>
</evidence>
<name>A0A5J9V819_9POAL</name>
<gene>
    <name evidence="1" type="ORF">EJB05_23277</name>
</gene>
<reference evidence="1 2" key="1">
    <citation type="journal article" date="2019" name="Sci. Rep.">
        <title>A high-quality genome of Eragrostis curvula grass provides insights into Poaceae evolution and supports new strategies to enhance forage quality.</title>
        <authorList>
            <person name="Carballo J."/>
            <person name="Santos B.A.C.M."/>
            <person name="Zappacosta D."/>
            <person name="Garbus I."/>
            <person name="Selva J.P."/>
            <person name="Gallo C.A."/>
            <person name="Diaz A."/>
            <person name="Albertini E."/>
            <person name="Caccamo M."/>
            <person name="Echenique V."/>
        </authorList>
    </citation>
    <scope>NUCLEOTIDE SEQUENCE [LARGE SCALE GENOMIC DNA]</scope>
    <source>
        <strain evidence="2">cv. Victoria</strain>
        <tissue evidence="1">Leaf</tissue>
    </source>
</reference>
<protein>
    <recommendedName>
        <fullName evidence="3">NB-ARC domain-containing protein</fullName>
    </recommendedName>
</protein>
<dbReference type="EMBL" id="RWGY01000011">
    <property type="protein sequence ID" value="TVU31587.1"/>
    <property type="molecule type" value="Genomic_DNA"/>
</dbReference>
<dbReference type="AlphaFoldDB" id="A0A5J9V819"/>
<proteinExistence type="predicted"/>
<dbReference type="SUPFAM" id="SSF52058">
    <property type="entry name" value="L domain-like"/>
    <property type="match status" value="1"/>
</dbReference>